<reference evidence="2 3" key="1">
    <citation type="submission" date="2017-03" db="EMBL/GenBank/DDBJ databases">
        <authorList>
            <person name="Afonso C.L."/>
            <person name="Miller P.J."/>
            <person name="Scott M.A."/>
            <person name="Spackman E."/>
            <person name="Goraichik I."/>
            <person name="Dimitrov K.M."/>
            <person name="Suarez D.L."/>
            <person name="Swayne D.E."/>
        </authorList>
    </citation>
    <scope>NUCLEOTIDE SEQUENCE [LARGE SCALE GENOMIC DNA]</scope>
    <source>
        <strain evidence="2 3">CECT 7023</strain>
    </source>
</reference>
<evidence type="ECO:0000313" key="2">
    <source>
        <dbReference type="EMBL" id="SLN46605.1"/>
    </source>
</evidence>
<gene>
    <name evidence="2" type="ORF">ROA7023_01931</name>
</gene>
<keyword evidence="3" id="KW-1185">Reference proteome</keyword>
<dbReference type="Pfam" id="PF06676">
    <property type="entry name" value="DUF1178"/>
    <property type="match status" value="1"/>
</dbReference>
<proteinExistence type="predicted"/>
<dbReference type="EMBL" id="FWFZ01000008">
    <property type="protein sequence ID" value="SLN46605.1"/>
    <property type="molecule type" value="Genomic_DNA"/>
</dbReference>
<dbReference type="AlphaFoldDB" id="A0A1Y5SR98"/>
<evidence type="ECO:0000313" key="3">
    <source>
        <dbReference type="Proteomes" id="UP000193900"/>
    </source>
</evidence>
<protein>
    <recommendedName>
        <fullName evidence="4">DUF1178 domain-containing protein</fullName>
    </recommendedName>
</protein>
<sequence>MFDSWFQSAAAYNTLAGSGHLSCAVCGSAAVEKDLMAPRVRPDAAAPQTPAKPDAPAGAGQAAPRGAGPLSHPASVAEQAMAELRRKIEAESVDVGSRFVDEARRMHDGDLPKRSIRGEAQVGEAIKLLEDGIPIAPLPFLPKRRAN</sequence>
<name>A0A1Y5SR98_9RHOB</name>
<dbReference type="InterPro" id="IPR009562">
    <property type="entry name" value="DUF1178"/>
</dbReference>
<feature type="region of interest" description="Disordered" evidence="1">
    <location>
        <begin position="38"/>
        <end position="76"/>
    </location>
</feature>
<feature type="compositionally biased region" description="Low complexity" evidence="1">
    <location>
        <begin position="51"/>
        <end position="69"/>
    </location>
</feature>
<organism evidence="2 3">
    <name type="scientific">Roseisalinus antarcticus</name>
    <dbReference type="NCBI Taxonomy" id="254357"/>
    <lineage>
        <taxon>Bacteria</taxon>
        <taxon>Pseudomonadati</taxon>
        <taxon>Pseudomonadota</taxon>
        <taxon>Alphaproteobacteria</taxon>
        <taxon>Rhodobacterales</taxon>
        <taxon>Roseobacteraceae</taxon>
        <taxon>Roseisalinus</taxon>
    </lineage>
</organism>
<accession>A0A1Y5SR98</accession>
<evidence type="ECO:0008006" key="4">
    <source>
        <dbReference type="Google" id="ProtNLM"/>
    </source>
</evidence>
<evidence type="ECO:0000256" key="1">
    <source>
        <dbReference type="SAM" id="MobiDB-lite"/>
    </source>
</evidence>
<dbReference type="Proteomes" id="UP000193900">
    <property type="component" value="Unassembled WGS sequence"/>
</dbReference>